<gene>
    <name evidence="2" type="ORF">CIT25_21300</name>
</gene>
<dbReference type="EMBL" id="NPKI01000026">
    <property type="protein sequence ID" value="PAQ00344.1"/>
    <property type="molecule type" value="Genomic_DNA"/>
</dbReference>
<proteinExistence type="predicted"/>
<keyword evidence="3" id="KW-1185">Reference proteome</keyword>
<organism evidence="2 3">
    <name type="scientific">Mesorhizobium mediterraneum</name>
    <dbReference type="NCBI Taxonomy" id="43617"/>
    <lineage>
        <taxon>Bacteria</taxon>
        <taxon>Pseudomonadati</taxon>
        <taxon>Pseudomonadota</taxon>
        <taxon>Alphaproteobacteria</taxon>
        <taxon>Hyphomicrobiales</taxon>
        <taxon>Phyllobacteriaceae</taxon>
        <taxon>Mesorhizobium</taxon>
    </lineage>
</organism>
<dbReference type="AlphaFoldDB" id="A0AB36R750"/>
<reference evidence="3" key="1">
    <citation type="submission" date="2017-08" db="EMBL/GenBank/DDBJ databases">
        <title>Mesorhizobium wenxinae sp. nov., a novel rhizobial species isolated from root nodules of chickpea (Cicer arietinum L.).</title>
        <authorList>
            <person name="Zhang J."/>
        </authorList>
    </citation>
    <scope>NUCLEOTIDE SEQUENCE [LARGE SCALE GENOMIC DNA]</scope>
    <source>
        <strain evidence="3">USDA 3392</strain>
    </source>
</reference>
<dbReference type="Proteomes" id="UP000216215">
    <property type="component" value="Unassembled WGS sequence"/>
</dbReference>
<name>A0AB36R750_9HYPH</name>
<keyword evidence="1" id="KW-0732">Signal</keyword>
<evidence type="ECO:0000313" key="2">
    <source>
        <dbReference type="EMBL" id="PAQ00344.1"/>
    </source>
</evidence>
<sequence>MSILIAAAGALMLGATTPAGAVERKKIDCSGRPETGAKANYSWNNGIQTARVYYNNHCSKRMMVTLTFISNPGSRRECWRTPRGKGDKLFTFGLTSIRKGCHDPGPT</sequence>
<evidence type="ECO:0000256" key="1">
    <source>
        <dbReference type="SAM" id="SignalP"/>
    </source>
</evidence>
<feature type="signal peptide" evidence="1">
    <location>
        <begin position="1"/>
        <end position="21"/>
    </location>
</feature>
<comment type="caution">
    <text evidence="2">The sequence shown here is derived from an EMBL/GenBank/DDBJ whole genome shotgun (WGS) entry which is preliminary data.</text>
</comment>
<evidence type="ECO:0000313" key="3">
    <source>
        <dbReference type="Proteomes" id="UP000216215"/>
    </source>
</evidence>
<protein>
    <submittedName>
        <fullName evidence="2">Uncharacterized protein</fullName>
    </submittedName>
</protein>
<accession>A0AB36R750</accession>
<feature type="chain" id="PRO_5044197243" evidence="1">
    <location>
        <begin position="22"/>
        <end position="107"/>
    </location>
</feature>